<evidence type="ECO:0000256" key="3">
    <source>
        <dbReference type="ARBA" id="ARBA00022723"/>
    </source>
</evidence>
<protein>
    <submittedName>
        <fullName evidence="8">M23 family metallopeptidase</fullName>
    </submittedName>
</protein>
<dbReference type="CDD" id="cd12797">
    <property type="entry name" value="M23_peptidase"/>
    <property type="match status" value="1"/>
</dbReference>
<comment type="cofactor">
    <cofactor evidence="1">
        <name>Zn(2+)</name>
        <dbReference type="ChEBI" id="CHEBI:29105"/>
    </cofactor>
</comment>
<keyword evidence="4" id="KW-0378">Hydrolase</keyword>
<dbReference type="GO" id="GO:0046872">
    <property type="term" value="F:metal ion binding"/>
    <property type="evidence" value="ECO:0007669"/>
    <property type="project" value="UniProtKB-KW"/>
</dbReference>
<dbReference type="GO" id="GO:0004222">
    <property type="term" value="F:metalloendopeptidase activity"/>
    <property type="evidence" value="ECO:0007669"/>
    <property type="project" value="TreeGrafter"/>
</dbReference>
<dbReference type="InterPro" id="IPR011055">
    <property type="entry name" value="Dup_hybrid_motif"/>
</dbReference>
<dbReference type="RefSeq" id="WP_284052731.1">
    <property type="nucleotide sequence ID" value="NZ_JAGRQC010000001.1"/>
</dbReference>
<sequence>MLSRFGWVMVSLMLVVVALFAATTRVISVAPAPTEAATPASERLMTFGTPDRVDQPATLAAKPDLLTVPVADVSRSALKPNFGDPRGEGGRTHEGLDIMAPQGAPVVAAAPGTIEKLYFSEGGGGITIYERSSDGKTTYYYAHLDRYAPGLHEGQKVKAGEWIASVGDSGNAGVGNYHLHFAVSRMGPKDGWWQGTPVDPYPLLVGTTGPS</sequence>
<dbReference type="AlphaFoldDB" id="A0A8T4I9X8"/>
<evidence type="ECO:0000259" key="7">
    <source>
        <dbReference type="Pfam" id="PF01551"/>
    </source>
</evidence>
<dbReference type="EMBL" id="JAGRQC010000001">
    <property type="protein sequence ID" value="MBR0551457.1"/>
    <property type="molecule type" value="Genomic_DNA"/>
</dbReference>
<keyword evidence="3" id="KW-0479">Metal-binding</keyword>
<evidence type="ECO:0000313" key="8">
    <source>
        <dbReference type="EMBL" id="MBR0551457.1"/>
    </source>
</evidence>
<evidence type="ECO:0000256" key="4">
    <source>
        <dbReference type="ARBA" id="ARBA00022801"/>
    </source>
</evidence>
<dbReference type="Gene3D" id="2.70.70.10">
    <property type="entry name" value="Glucose Permease (Domain IIA)"/>
    <property type="match status" value="1"/>
</dbReference>
<keyword evidence="9" id="KW-1185">Reference proteome</keyword>
<keyword evidence="5" id="KW-0862">Zinc</keyword>
<evidence type="ECO:0000256" key="2">
    <source>
        <dbReference type="ARBA" id="ARBA00022670"/>
    </source>
</evidence>
<reference evidence="8" key="1">
    <citation type="submission" date="2021-04" db="EMBL/GenBank/DDBJ databases">
        <title>Ouciella asimina sp. nov., isolated from the surface seawater in the hydrothermal field of Okinawa Trough.</title>
        <authorList>
            <person name="Shuang W."/>
        </authorList>
    </citation>
    <scope>NUCLEOTIDE SEQUENCE</scope>
    <source>
        <strain evidence="8">LXI357</strain>
    </source>
</reference>
<organism evidence="8 9">
    <name type="scientific">Stakelama marina</name>
    <dbReference type="NCBI Taxonomy" id="2826939"/>
    <lineage>
        <taxon>Bacteria</taxon>
        <taxon>Pseudomonadati</taxon>
        <taxon>Pseudomonadota</taxon>
        <taxon>Alphaproteobacteria</taxon>
        <taxon>Sphingomonadales</taxon>
        <taxon>Sphingomonadaceae</taxon>
        <taxon>Stakelama</taxon>
    </lineage>
</organism>
<dbReference type="InterPro" id="IPR050570">
    <property type="entry name" value="Cell_wall_metabolism_enzyme"/>
</dbReference>
<evidence type="ECO:0000256" key="5">
    <source>
        <dbReference type="ARBA" id="ARBA00022833"/>
    </source>
</evidence>
<proteinExistence type="predicted"/>
<dbReference type="GO" id="GO:0006508">
    <property type="term" value="P:proteolysis"/>
    <property type="evidence" value="ECO:0007669"/>
    <property type="project" value="UniProtKB-KW"/>
</dbReference>
<dbReference type="SUPFAM" id="SSF51261">
    <property type="entry name" value="Duplicated hybrid motif"/>
    <property type="match status" value="1"/>
</dbReference>
<dbReference type="Proteomes" id="UP000676996">
    <property type="component" value="Unassembled WGS sequence"/>
</dbReference>
<keyword evidence="6" id="KW-0482">Metalloprotease</keyword>
<comment type="caution">
    <text evidence="8">The sequence shown here is derived from an EMBL/GenBank/DDBJ whole genome shotgun (WGS) entry which is preliminary data.</text>
</comment>
<dbReference type="PANTHER" id="PTHR21666">
    <property type="entry name" value="PEPTIDASE-RELATED"/>
    <property type="match status" value="1"/>
</dbReference>
<keyword evidence="2" id="KW-0645">Protease</keyword>
<name>A0A8T4I9X8_9SPHN</name>
<feature type="domain" description="M23ase beta-sheet core" evidence="7">
    <location>
        <begin position="92"/>
        <end position="200"/>
    </location>
</feature>
<dbReference type="Pfam" id="PF01551">
    <property type="entry name" value="Peptidase_M23"/>
    <property type="match status" value="1"/>
</dbReference>
<evidence type="ECO:0000256" key="6">
    <source>
        <dbReference type="ARBA" id="ARBA00023049"/>
    </source>
</evidence>
<evidence type="ECO:0000313" key="9">
    <source>
        <dbReference type="Proteomes" id="UP000676996"/>
    </source>
</evidence>
<accession>A0A8T4I9X8</accession>
<dbReference type="InterPro" id="IPR016047">
    <property type="entry name" value="M23ase_b-sheet_dom"/>
</dbReference>
<evidence type="ECO:0000256" key="1">
    <source>
        <dbReference type="ARBA" id="ARBA00001947"/>
    </source>
</evidence>
<gene>
    <name evidence="8" type="ORF">J7S20_02930</name>
</gene>
<dbReference type="PANTHER" id="PTHR21666:SF288">
    <property type="entry name" value="CELL DIVISION PROTEIN YTFB"/>
    <property type="match status" value="1"/>
</dbReference>